<keyword evidence="1" id="KW-1185">Reference proteome</keyword>
<evidence type="ECO:0000313" key="2">
    <source>
        <dbReference type="WBParaSite" id="SPAL_0000253700.1"/>
    </source>
</evidence>
<proteinExistence type="predicted"/>
<accession>A0A0N5B915</accession>
<sequence>IVLILKCEKTAGLDNNVNN</sequence>
<protein>
    <submittedName>
        <fullName evidence="2">Uncharacterized protein</fullName>
    </submittedName>
</protein>
<organism evidence="1 2">
    <name type="scientific">Strongyloides papillosus</name>
    <name type="common">Intestinal threadworm</name>
    <dbReference type="NCBI Taxonomy" id="174720"/>
    <lineage>
        <taxon>Eukaryota</taxon>
        <taxon>Metazoa</taxon>
        <taxon>Ecdysozoa</taxon>
        <taxon>Nematoda</taxon>
        <taxon>Chromadorea</taxon>
        <taxon>Rhabditida</taxon>
        <taxon>Tylenchina</taxon>
        <taxon>Panagrolaimomorpha</taxon>
        <taxon>Strongyloidoidea</taxon>
        <taxon>Strongyloididae</taxon>
        <taxon>Strongyloides</taxon>
    </lineage>
</organism>
<dbReference type="AlphaFoldDB" id="A0A0N5B915"/>
<reference evidence="2" key="1">
    <citation type="submission" date="2017-02" db="UniProtKB">
        <authorList>
            <consortium name="WormBaseParasite"/>
        </authorList>
    </citation>
    <scope>IDENTIFICATION</scope>
</reference>
<dbReference type="Proteomes" id="UP000046392">
    <property type="component" value="Unplaced"/>
</dbReference>
<name>A0A0N5B915_STREA</name>
<dbReference type="WBParaSite" id="SPAL_0000253700.1">
    <property type="protein sequence ID" value="SPAL_0000253700.1"/>
    <property type="gene ID" value="SPAL_0000253700"/>
</dbReference>
<evidence type="ECO:0000313" key="1">
    <source>
        <dbReference type="Proteomes" id="UP000046392"/>
    </source>
</evidence>